<reference evidence="2 3" key="1">
    <citation type="journal article" date="2010" name="BMC Genomics">
        <title>Genome sequence of the pattern forming Paenibacillus vortex bacterium reveals potential for thriving in complex environments.</title>
        <authorList>
            <person name="Sirota-Madi A."/>
            <person name="Olender T."/>
            <person name="Helman Y."/>
            <person name="Ingham C."/>
            <person name="Brainis I."/>
            <person name="Roth D."/>
            <person name="Hagi E."/>
            <person name="Brodsky L."/>
            <person name="Leshkowitz D."/>
            <person name="Galatenko V."/>
            <person name="Nikolaev V."/>
            <person name="Mugasimangalam R.C."/>
            <person name="Bransburg-Zabary S."/>
            <person name="Gutnick D.L."/>
            <person name="Lancet D."/>
            <person name="Ben-Jacob E."/>
        </authorList>
    </citation>
    <scope>NUCLEOTIDE SEQUENCE [LARGE SCALE GENOMIC DNA]</scope>
    <source>
        <strain evidence="2 3">V453</strain>
    </source>
</reference>
<keyword evidence="1" id="KW-0472">Membrane</keyword>
<dbReference type="Proteomes" id="UP000003094">
    <property type="component" value="Unassembled WGS sequence"/>
</dbReference>
<dbReference type="KEGG" id="pvo:PVOR_16639"/>
<dbReference type="AlphaFoldDB" id="A0A2R9SUE8"/>
<keyword evidence="3" id="KW-1185">Reference proteome</keyword>
<feature type="transmembrane region" description="Helical" evidence="1">
    <location>
        <begin position="12"/>
        <end position="32"/>
    </location>
</feature>
<proteinExistence type="predicted"/>
<protein>
    <submittedName>
        <fullName evidence="2">Uncharacterized protein</fullName>
    </submittedName>
</protein>
<evidence type="ECO:0000313" key="3">
    <source>
        <dbReference type="Proteomes" id="UP000003094"/>
    </source>
</evidence>
<comment type="caution">
    <text evidence="2">The sequence shown here is derived from an EMBL/GenBank/DDBJ whole genome shotgun (WGS) entry which is preliminary data.</text>
</comment>
<keyword evidence="1" id="KW-1133">Transmembrane helix</keyword>
<evidence type="ECO:0000313" key="2">
    <source>
        <dbReference type="EMBL" id="EFU40977.1"/>
    </source>
</evidence>
<keyword evidence="1" id="KW-0812">Transmembrane</keyword>
<gene>
    <name evidence="2" type="ORF">PVOR_16639</name>
</gene>
<dbReference type="EMBL" id="ADHJ01000024">
    <property type="protein sequence ID" value="EFU40977.1"/>
    <property type="molecule type" value="Genomic_DNA"/>
</dbReference>
<sequence>MDFMRMLIEGSILSVVFLIIVPCSIRVPLFPFDFPVIGFNM</sequence>
<accession>A0A2R9SUE8</accession>
<organism evidence="2 3">
    <name type="scientific">Paenibacillus vortex V453</name>
    <dbReference type="NCBI Taxonomy" id="715225"/>
    <lineage>
        <taxon>Bacteria</taxon>
        <taxon>Bacillati</taxon>
        <taxon>Bacillota</taxon>
        <taxon>Bacilli</taxon>
        <taxon>Bacillales</taxon>
        <taxon>Paenibacillaceae</taxon>
        <taxon>Paenibacillus</taxon>
    </lineage>
</organism>
<evidence type="ECO:0000256" key="1">
    <source>
        <dbReference type="SAM" id="Phobius"/>
    </source>
</evidence>
<name>A0A2R9SUE8_9BACL</name>